<feature type="signal peptide" evidence="1">
    <location>
        <begin position="1"/>
        <end position="16"/>
    </location>
</feature>
<keyword evidence="3" id="KW-1185">Reference proteome</keyword>
<dbReference type="OrthoDB" id="10264505at2759"/>
<protein>
    <submittedName>
        <fullName evidence="2">Uncharacterized protein</fullName>
    </submittedName>
</protein>
<comment type="caution">
    <text evidence="2">The sequence shown here is derived from an EMBL/GenBank/DDBJ whole genome shotgun (WGS) entry which is preliminary data.</text>
</comment>
<evidence type="ECO:0000256" key="1">
    <source>
        <dbReference type="SAM" id="SignalP"/>
    </source>
</evidence>
<reference evidence="2 3" key="1">
    <citation type="journal article" date="2018" name="Gigascience">
        <title>Genomes of trombidid mites reveal novel predicted allergens and laterally-transferred genes associated with secondary metabolism.</title>
        <authorList>
            <person name="Dong X."/>
            <person name="Chaisiri K."/>
            <person name="Xia D."/>
            <person name="Armstrong S.D."/>
            <person name="Fang Y."/>
            <person name="Donnelly M.J."/>
            <person name="Kadowaki T."/>
            <person name="McGarry J.W."/>
            <person name="Darby A.C."/>
            <person name="Makepeace B.L."/>
        </authorList>
    </citation>
    <scope>NUCLEOTIDE SEQUENCE [LARGE SCALE GENOMIC DNA]</scope>
    <source>
        <strain evidence="2">UoL-UT</strain>
    </source>
</reference>
<evidence type="ECO:0000313" key="2">
    <source>
        <dbReference type="EMBL" id="RWS21455.1"/>
    </source>
</evidence>
<dbReference type="VEuPathDB" id="VectorBase:LDEU010585"/>
<name>A0A443S1Q9_9ACAR</name>
<feature type="chain" id="PRO_5019249147" evidence="1">
    <location>
        <begin position="17"/>
        <end position="59"/>
    </location>
</feature>
<dbReference type="Proteomes" id="UP000288716">
    <property type="component" value="Unassembled WGS sequence"/>
</dbReference>
<sequence length="59" mass="6631">MEKFLLLLTIIGNNVAQPDLEDALGICGFGYPALNVRKMKYSWLRGSLRKNALINFCVT</sequence>
<evidence type="ECO:0000313" key="3">
    <source>
        <dbReference type="Proteomes" id="UP000288716"/>
    </source>
</evidence>
<dbReference type="EMBL" id="NCKV01012147">
    <property type="protein sequence ID" value="RWS21455.1"/>
    <property type="molecule type" value="Genomic_DNA"/>
</dbReference>
<gene>
    <name evidence="2" type="ORF">B4U80_10331</name>
</gene>
<accession>A0A443S1Q9</accession>
<proteinExistence type="predicted"/>
<keyword evidence="1" id="KW-0732">Signal</keyword>
<organism evidence="2 3">
    <name type="scientific">Leptotrombidium deliense</name>
    <dbReference type="NCBI Taxonomy" id="299467"/>
    <lineage>
        <taxon>Eukaryota</taxon>
        <taxon>Metazoa</taxon>
        <taxon>Ecdysozoa</taxon>
        <taxon>Arthropoda</taxon>
        <taxon>Chelicerata</taxon>
        <taxon>Arachnida</taxon>
        <taxon>Acari</taxon>
        <taxon>Acariformes</taxon>
        <taxon>Trombidiformes</taxon>
        <taxon>Prostigmata</taxon>
        <taxon>Anystina</taxon>
        <taxon>Parasitengona</taxon>
        <taxon>Trombiculoidea</taxon>
        <taxon>Trombiculidae</taxon>
        <taxon>Leptotrombidium</taxon>
    </lineage>
</organism>
<dbReference type="AlphaFoldDB" id="A0A443S1Q9"/>